<keyword evidence="2" id="KW-1185">Reference proteome</keyword>
<proteinExistence type="predicted"/>
<gene>
    <name evidence="1" type="ORF">FHR72_002874</name>
</gene>
<name>A0A839Q5P8_MYCIR</name>
<dbReference type="RefSeq" id="WP_183469017.1">
    <property type="nucleotide sequence ID" value="NZ_JACHVU010000005.1"/>
</dbReference>
<dbReference type="AlphaFoldDB" id="A0A839Q5P8"/>
<dbReference type="Proteomes" id="UP000550501">
    <property type="component" value="Unassembled WGS sequence"/>
</dbReference>
<sequence>MISNNHVVGVSAAVSMPWTLPVASPATVEHPVHPIAARAAAAPRKRRAAAGTIVASVRAYSRY</sequence>
<evidence type="ECO:0000313" key="1">
    <source>
        <dbReference type="EMBL" id="MBB2991390.1"/>
    </source>
</evidence>
<accession>A0A839Q5P8</accession>
<comment type="caution">
    <text evidence="1">The sequence shown here is derived from an EMBL/GenBank/DDBJ whole genome shotgun (WGS) entry which is preliminary data.</text>
</comment>
<protein>
    <submittedName>
        <fullName evidence="1">Uncharacterized protein</fullName>
    </submittedName>
</protein>
<evidence type="ECO:0000313" key="2">
    <source>
        <dbReference type="Proteomes" id="UP000550501"/>
    </source>
</evidence>
<dbReference type="EMBL" id="JACHVU010000005">
    <property type="protein sequence ID" value="MBB2991390.1"/>
    <property type="molecule type" value="Genomic_DNA"/>
</dbReference>
<organism evidence="1 2">
    <name type="scientific">Mycolicibacterium iranicum</name>
    <name type="common">Mycobacterium iranicum</name>
    <dbReference type="NCBI Taxonomy" id="912594"/>
    <lineage>
        <taxon>Bacteria</taxon>
        <taxon>Bacillati</taxon>
        <taxon>Actinomycetota</taxon>
        <taxon>Actinomycetes</taxon>
        <taxon>Mycobacteriales</taxon>
        <taxon>Mycobacteriaceae</taxon>
        <taxon>Mycolicibacterium</taxon>
    </lineage>
</organism>
<reference evidence="1 2" key="1">
    <citation type="submission" date="2020-08" db="EMBL/GenBank/DDBJ databases">
        <title>The Agave Microbiome: Exploring the role of microbial communities in plant adaptations to desert environments.</title>
        <authorList>
            <person name="Partida-Martinez L.P."/>
        </authorList>
    </citation>
    <scope>NUCLEOTIDE SEQUENCE [LARGE SCALE GENOMIC DNA]</scope>
    <source>
        <strain evidence="1 2">AT2.18</strain>
    </source>
</reference>